<evidence type="ECO:0000313" key="2">
    <source>
        <dbReference type="Proteomes" id="UP000019118"/>
    </source>
</evidence>
<dbReference type="InterPro" id="IPR023214">
    <property type="entry name" value="HAD_sf"/>
</dbReference>
<dbReference type="Gene3D" id="3.40.50.1000">
    <property type="entry name" value="HAD superfamily/HAD-like"/>
    <property type="match status" value="2"/>
</dbReference>
<keyword evidence="2" id="KW-1185">Reference proteome</keyword>
<accession>A0AAR5PYM4</accession>
<dbReference type="Pfam" id="PF13242">
    <property type="entry name" value="Hydrolase_like"/>
    <property type="match status" value="1"/>
</dbReference>
<dbReference type="PANTHER" id="PTHR19288:SF4">
    <property type="entry name" value="RE04130P-RELATED"/>
    <property type="match status" value="1"/>
</dbReference>
<dbReference type="InterPro" id="IPR036412">
    <property type="entry name" value="HAD-like_sf"/>
</dbReference>
<proteinExistence type="predicted"/>
<protein>
    <submittedName>
        <fullName evidence="1">Uncharacterized protein</fullName>
    </submittedName>
</protein>
<reference evidence="1" key="2">
    <citation type="submission" date="2024-08" db="UniProtKB">
        <authorList>
            <consortium name="EnsemblMetazoa"/>
        </authorList>
    </citation>
    <scope>IDENTIFICATION</scope>
</reference>
<dbReference type="Proteomes" id="UP000019118">
    <property type="component" value="Unassembled WGS sequence"/>
</dbReference>
<sequence>MRNAGLNVIDYESIQQERLTDVLSVRELSLKGLDRGKNVGIVYVDMNFNTCYGSLQVGQVLLNRIEKVQFFAACPDDTGSIGDNLFLTGPKCNIDALERWSNRKASVIGKPEKALGNIVQSKLNISDSQRILMIGDSIASDMAFAVNSGFKSCLVLSGIFTKDQWEDWSEPENLEPNYIATSLGAIYEKIKYM</sequence>
<evidence type="ECO:0000313" key="1">
    <source>
        <dbReference type="EnsemblMetazoa" id="XP_019766104.1"/>
    </source>
</evidence>
<dbReference type="GO" id="GO:0005737">
    <property type="term" value="C:cytoplasm"/>
    <property type="evidence" value="ECO:0007669"/>
    <property type="project" value="TreeGrafter"/>
</dbReference>
<dbReference type="SUPFAM" id="SSF56784">
    <property type="entry name" value="HAD-like"/>
    <property type="match status" value="1"/>
</dbReference>
<dbReference type="AlphaFoldDB" id="A0AAR5PYM4"/>
<dbReference type="GO" id="GO:0016791">
    <property type="term" value="F:phosphatase activity"/>
    <property type="evidence" value="ECO:0007669"/>
    <property type="project" value="TreeGrafter"/>
</dbReference>
<reference evidence="2" key="1">
    <citation type="journal article" date="2013" name="Genome Biol.">
        <title>Draft genome of the mountain pine beetle, Dendroctonus ponderosae Hopkins, a major forest pest.</title>
        <authorList>
            <person name="Keeling C.I."/>
            <person name="Yuen M.M."/>
            <person name="Liao N.Y."/>
            <person name="Docking T.R."/>
            <person name="Chan S.K."/>
            <person name="Taylor G.A."/>
            <person name="Palmquist D.L."/>
            <person name="Jackman S.D."/>
            <person name="Nguyen A."/>
            <person name="Li M."/>
            <person name="Henderson H."/>
            <person name="Janes J.K."/>
            <person name="Zhao Y."/>
            <person name="Pandoh P."/>
            <person name="Moore R."/>
            <person name="Sperling F.A."/>
            <person name="Huber D.P."/>
            <person name="Birol I."/>
            <person name="Jones S.J."/>
            <person name="Bohlmann J."/>
        </authorList>
    </citation>
    <scope>NUCLEOTIDE SEQUENCE</scope>
</reference>
<organism evidence="1 2">
    <name type="scientific">Dendroctonus ponderosae</name>
    <name type="common">Mountain pine beetle</name>
    <dbReference type="NCBI Taxonomy" id="77166"/>
    <lineage>
        <taxon>Eukaryota</taxon>
        <taxon>Metazoa</taxon>
        <taxon>Ecdysozoa</taxon>
        <taxon>Arthropoda</taxon>
        <taxon>Hexapoda</taxon>
        <taxon>Insecta</taxon>
        <taxon>Pterygota</taxon>
        <taxon>Neoptera</taxon>
        <taxon>Endopterygota</taxon>
        <taxon>Coleoptera</taxon>
        <taxon>Polyphaga</taxon>
        <taxon>Cucujiformia</taxon>
        <taxon>Curculionidae</taxon>
        <taxon>Scolytinae</taxon>
        <taxon>Dendroctonus</taxon>
    </lineage>
</organism>
<name>A0AAR5PYM4_DENPD</name>
<dbReference type="PANTHER" id="PTHR19288">
    <property type="entry name" value="4-NITROPHENYLPHOSPHATASE-RELATED"/>
    <property type="match status" value="1"/>
</dbReference>
<dbReference type="EnsemblMetazoa" id="XM_019910545.1">
    <property type="protein sequence ID" value="XP_019766104.1"/>
    <property type="gene ID" value="LOC109541653"/>
</dbReference>